<evidence type="ECO:0000256" key="3">
    <source>
        <dbReference type="ARBA" id="ARBA00022991"/>
    </source>
</evidence>
<evidence type="ECO:0000256" key="4">
    <source>
        <dbReference type="SAM" id="MobiDB-lite"/>
    </source>
</evidence>
<dbReference type="Pfam" id="PF17111">
    <property type="entry name" value="PigL_N"/>
    <property type="match status" value="1"/>
</dbReference>
<evidence type="ECO:0000259" key="5">
    <source>
        <dbReference type="PROSITE" id="PS50112"/>
    </source>
</evidence>
<evidence type="ECO:0000256" key="1">
    <source>
        <dbReference type="ARBA" id="ARBA00022630"/>
    </source>
</evidence>
<protein>
    <recommendedName>
        <fullName evidence="5">PAS domain-containing protein</fullName>
    </recommendedName>
</protein>
<dbReference type="VEuPathDB" id="FungiDB:FMAN_03751"/>
<name>A0A1L7UF27_FUSMA</name>
<dbReference type="AlphaFoldDB" id="A0A1L7UF27"/>
<dbReference type="Proteomes" id="UP000184255">
    <property type="component" value="Unassembled WGS sequence"/>
</dbReference>
<reference evidence="7" key="1">
    <citation type="journal article" date="2016" name="Genome Biol. Evol.">
        <title>Comparative 'omics' of the Fusarium fujikuroi species complex highlights differences in genetic potential and metabolite synthesis.</title>
        <authorList>
            <person name="Niehaus E.-M."/>
            <person name="Muensterkoetter M."/>
            <person name="Proctor R.H."/>
            <person name="Brown D.W."/>
            <person name="Sharon A."/>
            <person name="Idan Y."/>
            <person name="Oren-Young L."/>
            <person name="Sieber C.M."/>
            <person name="Novak O."/>
            <person name="Pencik A."/>
            <person name="Tarkowska D."/>
            <person name="Hromadova K."/>
            <person name="Freeman S."/>
            <person name="Maymon M."/>
            <person name="Elazar M."/>
            <person name="Youssef S.A."/>
            <person name="El-Shabrawy E.S.M."/>
            <person name="Shalaby A.B.A."/>
            <person name="Houterman P."/>
            <person name="Brock N.L."/>
            <person name="Burkhardt I."/>
            <person name="Tsavkelova E.A."/>
            <person name="Dickschat J.S."/>
            <person name="Galuszka P."/>
            <person name="Gueldener U."/>
            <person name="Tudzynski B."/>
        </authorList>
    </citation>
    <scope>NUCLEOTIDE SEQUENCE [LARGE SCALE GENOMIC DNA]</scope>
    <source>
        <strain evidence="7">MRC7560</strain>
    </source>
</reference>
<evidence type="ECO:0000313" key="6">
    <source>
        <dbReference type="EMBL" id="CVL06327.1"/>
    </source>
</evidence>
<feature type="compositionally biased region" description="Polar residues" evidence="4">
    <location>
        <begin position="312"/>
        <end position="342"/>
    </location>
</feature>
<dbReference type="PANTHER" id="PTHR47429:SF7">
    <property type="entry name" value="GATA-FACTOR"/>
    <property type="match status" value="1"/>
</dbReference>
<keyword evidence="2" id="KW-0288">FMN</keyword>
<gene>
    <name evidence="6" type="ORF">FMAN_03751</name>
</gene>
<organism evidence="6 7">
    <name type="scientific">Fusarium mangiferae</name>
    <name type="common">Mango malformation disease fungus</name>
    <dbReference type="NCBI Taxonomy" id="192010"/>
    <lineage>
        <taxon>Eukaryota</taxon>
        <taxon>Fungi</taxon>
        <taxon>Dikarya</taxon>
        <taxon>Ascomycota</taxon>
        <taxon>Pezizomycotina</taxon>
        <taxon>Sordariomycetes</taxon>
        <taxon>Hypocreomycetidae</taxon>
        <taxon>Hypocreales</taxon>
        <taxon>Nectriaceae</taxon>
        <taxon>Fusarium</taxon>
        <taxon>Fusarium fujikuroi species complex</taxon>
    </lineage>
</organism>
<keyword evidence="3" id="KW-0157">Chromophore</keyword>
<evidence type="ECO:0000313" key="7">
    <source>
        <dbReference type="Proteomes" id="UP000184255"/>
    </source>
</evidence>
<dbReference type="SMART" id="SM00086">
    <property type="entry name" value="PAC"/>
    <property type="match status" value="1"/>
</dbReference>
<dbReference type="PANTHER" id="PTHR47429">
    <property type="entry name" value="PROTEIN TWIN LOV 1"/>
    <property type="match status" value="1"/>
</dbReference>
<dbReference type="GO" id="GO:0005634">
    <property type="term" value="C:nucleus"/>
    <property type="evidence" value="ECO:0007669"/>
    <property type="project" value="TreeGrafter"/>
</dbReference>
<evidence type="ECO:0000256" key="2">
    <source>
        <dbReference type="ARBA" id="ARBA00022643"/>
    </source>
</evidence>
<feature type="domain" description="PAS" evidence="5">
    <location>
        <begin position="421"/>
        <end position="443"/>
    </location>
</feature>
<dbReference type="InterPro" id="IPR001610">
    <property type="entry name" value="PAC"/>
</dbReference>
<sequence length="531" mass="59398">MSDPLSLTASVVGIVGALLHGSKRLYEFIDSLQDAPKDIAAISTDLRALYEILAHITNVQDRLSSHLALCASLKAPLENCLNLFDEFTALLQGFTQTSRDGTIQIRIWKQMAWALKDKEIQLFRDTVTTYKVSLDMALSAMTFSTIASLNERSKSIETDFKEEFKDIKSRLQALDNDRIELASVAGCKGSEWYGTEVDFAMKRFLEYTESLCDSPPASFPGSPVQRSSEDCDELDTQQALPDTSVSRQVNDNNSTVPITGKKNMGLFSETNPPALGIYSFNPDLLTVEGRMPKWMEDLISGPKDTFIDSESESPSNTEARLTTPGATINRGSRGDQSSTHNASYPQFSREVMNHNEKAQIPTAYDDLTTLGLKEIHSTSGLDAARVLWLVATRKDPQFKIGHVDMSCSFVVCDITLEDCPIVFVSDSFQTLTGYSRREALGRNCRFLQSPEGEVYRGYPRHFTDGVAVYSLKKNVHKRRETQISIVNYRNGGQPFLNHLSIIPIPWDTDEIRYYVGFQTDLVKIVPRGLWT</sequence>
<dbReference type="Gene3D" id="3.30.450.20">
    <property type="entry name" value="PAS domain"/>
    <property type="match status" value="1"/>
</dbReference>
<keyword evidence="1" id="KW-0285">Flavoprotein</keyword>
<dbReference type="CDD" id="cd00130">
    <property type="entry name" value="PAS"/>
    <property type="match status" value="1"/>
</dbReference>
<keyword evidence="7" id="KW-1185">Reference proteome</keyword>
<dbReference type="SUPFAM" id="SSF55785">
    <property type="entry name" value="PYP-like sensor domain (PAS domain)"/>
    <property type="match status" value="1"/>
</dbReference>
<dbReference type="PROSITE" id="PS50112">
    <property type="entry name" value="PAS"/>
    <property type="match status" value="1"/>
</dbReference>
<dbReference type="GeneID" id="65083022"/>
<dbReference type="EMBL" id="FCQH01000017">
    <property type="protein sequence ID" value="CVL06327.1"/>
    <property type="molecule type" value="Genomic_DNA"/>
</dbReference>
<proteinExistence type="predicted"/>
<dbReference type="Pfam" id="PF13426">
    <property type="entry name" value="PAS_9"/>
    <property type="match status" value="1"/>
</dbReference>
<dbReference type="InterPro" id="IPR031348">
    <property type="entry name" value="PigL_N"/>
</dbReference>
<accession>A0A1L7UF27</accession>
<dbReference type="InterPro" id="IPR000014">
    <property type="entry name" value="PAS"/>
</dbReference>
<dbReference type="RefSeq" id="XP_041689845.1">
    <property type="nucleotide sequence ID" value="XM_041824356.1"/>
</dbReference>
<dbReference type="InterPro" id="IPR035965">
    <property type="entry name" value="PAS-like_dom_sf"/>
</dbReference>
<comment type="caution">
    <text evidence="6">The sequence shown here is derived from an EMBL/GenBank/DDBJ whole genome shotgun (WGS) entry which is preliminary data.</text>
</comment>
<feature type="region of interest" description="Disordered" evidence="4">
    <location>
        <begin position="305"/>
        <end position="342"/>
    </location>
</feature>